<reference evidence="6 7" key="1">
    <citation type="submission" date="2017-02" db="EMBL/GenBank/DDBJ databases">
        <authorList>
            <person name="Peterson S.W."/>
        </authorList>
    </citation>
    <scope>NUCLEOTIDE SEQUENCE [LARGE SCALE GENOMIC DNA]</scope>
    <source>
        <strain evidence="6 7">DSM 24412</strain>
    </source>
</reference>
<proteinExistence type="inferred from homology"/>
<protein>
    <submittedName>
        <fullName evidence="6">Glycosyltransferase, catalytic subunit of cellulose synthase and poly-beta-1,6-N-acetylglucosamine synthase</fullName>
    </submittedName>
</protein>
<gene>
    <name evidence="6" type="ORF">SAMN03080601_02794</name>
</gene>
<evidence type="ECO:0000256" key="4">
    <source>
        <dbReference type="SAM" id="Phobius"/>
    </source>
</evidence>
<evidence type="ECO:0000313" key="6">
    <source>
        <dbReference type="EMBL" id="SKC23519.1"/>
    </source>
</evidence>
<evidence type="ECO:0000256" key="1">
    <source>
        <dbReference type="ARBA" id="ARBA00006739"/>
    </source>
</evidence>
<feature type="transmembrane region" description="Helical" evidence="4">
    <location>
        <begin position="308"/>
        <end position="332"/>
    </location>
</feature>
<dbReference type="Pfam" id="PF00535">
    <property type="entry name" value="Glycos_transf_2"/>
    <property type="match status" value="1"/>
</dbReference>
<comment type="similarity">
    <text evidence="1">Belongs to the glycosyltransferase 2 family.</text>
</comment>
<feature type="transmembrane region" description="Helical" evidence="4">
    <location>
        <begin position="252"/>
        <end position="271"/>
    </location>
</feature>
<dbReference type="Gene3D" id="3.90.550.10">
    <property type="entry name" value="Spore Coat Polysaccharide Biosynthesis Protein SpsA, Chain A"/>
    <property type="match status" value="1"/>
</dbReference>
<dbReference type="EMBL" id="FUYV01000018">
    <property type="protein sequence ID" value="SKC23519.1"/>
    <property type="molecule type" value="Genomic_DNA"/>
</dbReference>
<evidence type="ECO:0000256" key="3">
    <source>
        <dbReference type="ARBA" id="ARBA00022679"/>
    </source>
</evidence>
<dbReference type="CDD" id="cd02525">
    <property type="entry name" value="Succinoglycan_BP_ExoA"/>
    <property type="match status" value="1"/>
</dbReference>
<feature type="transmembrane region" description="Helical" evidence="4">
    <location>
        <begin position="276"/>
        <end position="296"/>
    </location>
</feature>
<dbReference type="STRING" id="889453.SAMN03080601_02794"/>
<keyword evidence="4" id="KW-1133">Transmembrane helix</keyword>
<dbReference type="InterPro" id="IPR029044">
    <property type="entry name" value="Nucleotide-diphossugar_trans"/>
</dbReference>
<accession>A0A1T5HS56</accession>
<dbReference type="PANTHER" id="PTHR43630:SF1">
    <property type="entry name" value="POLY-BETA-1,6-N-ACETYL-D-GLUCOSAMINE SYNTHASE"/>
    <property type="match status" value="1"/>
</dbReference>
<dbReference type="SUPFAM" id="SSF53448">
    <property type="entry name" value="Nucleotide-diphospho-sugar transferases"/>
    <property type="match status" value="1"/>
</dbReference>
<keyword evidence="7" id="KW-1185">Reference proteome</keyword>
<dbReference type="PANTHER" id="PTHR43630">
    <property type="entry name" value="POLY-BETA-1,6-N-ACETYL-D-GLUCOSAMINE SYNTHASE"/>
    <property type="match status" value="1"/>
</dbReference>
<dbReference type="RefSeq" id="WP_079558488.1">
    <property type="nucleotide sequence ID" value="NZ_CP021904.1"/>
</dbReference>
<dbReference type="AlphaFoldDB" id="A0A1T5HS56"/>
<evidence type="ECO:0000256" key="2">
    <source>
        <dbReference type="ARBA" id="ARBA00022676"/>
    </source>
</evidence>
<evidence type="ECO:0000259" key="5">
    <source>
        <dbReference type="Pfam" id="PF00535"/>
    </source>
</evidence>
<feature type="domain" description="Glycosyltransferase 2-like" evidence="5">
    <location>
        <begin position="8"/>
        <end position="168"/>
    </location>
</feature>
<keyword evidence="4" id="KW-0472">Membrane</keyword>
<dbReference type="OrthoDB" id="9810303at2"/>
<name>A0A1T5HS56_9BACT</name>
<dbReference type="GO" id="GO:0016757">
    <property type="term" value="F:glycosyltransferase activity"/>
    <property type="evidence" value="ECO:0007669"/>
    <property type="project" value="UniProtKB-KW"/>
</dbReference>
<keyword evidence="2" id="KW-0328">Glycosyltransferase</keyword>
<organism evidence="6 7">
    <name type="scientific">Alkalitalea saponilacus</name>
    <dbReference type="NCBI Taxonomy" id="889453"/>
    <lineage>
        <taxon>Bacteria</taxon>
        <taxon>Pseudomonadati</taxon>
        <taxon>Bacteroidota</taxon>
        <taxon>Bacteroidia</taxon>
        <taxon>Marinilabiliales</taxon>
        <taxon>Marinilabiliaceae</taxon>
        <taxon>Alkalitalea</taxon>
    </lineage>
</organism>
<evidence type="ECO:0000313" key="7">
    <source>
        <dbReference type="Proteomes" id="UP000191055"/>
    </source>
</evidence>
<dbReference type="InterPro" id="IPR001173">
    <property type="entry name" value="Glyco_trans_2-like"/>
</dbReference>
<dbReference type="KEGG" id="asx:CDL62_03630"/>
<keyword evidence="4" id="KW-0812">Transmembrane</keyword>
<dbReference type="Proteomes" id="UP000191055">
    <property type="component" value="Unassembled WGS sequence"/>
</dbReference>
<keyword evidence="3 6" id="KW-0808">Transferase</keyword>
<sequence length="345" mass="38768">MTEHPYVSVVLPIRNEEKYIDATLKTVLSQDYPSEKLEIIIADGMSTDSTRKVVEKFVSENSGLKIQMVDNPELTVPYGLNRSINSSSGDVIVRMDAHSVYPSNYISRLVKALFALNADNVGGVVDTVPANDKLKSKAIAIALSHPLGVGNSYFRIGSNKIKEVDTVPFGCFRKEVFQKAGMFDEDLVRNQDDEFNGRMKNAGMKIFLIPDIVVKYFARDSFSKLYKMYFQYGLYKPLAGYKLGGIPTVRQLIPFLFVLFLFGGAMLSLLLKPLFYVYLVGVLTYLALLVGISVKLSFKHKHPLMFHLFWSFFILHFSYGTGYARGLVALALGQKGRFRKSSLSR</sequence>